<name>A0A1D6GCG0_MAIZE</name>
<evidence type="ECO:0000313" key="1">
    <source>
        <dbReference type="EMBL" id="AQL00719.1"/>
    </source>
</evidence>
<organism evidence="1">
    <name type="scientific">Zea mays</name>
    <name type="common">Maize</name>
    <dbReference type="NCBI Taxonomy" id="4577"/>
    <lineage>
        <taxon>Eukaryota</taxon>
        <taxon>Viridiplantae</taxon>
        <taxon>Streptophyta</taxon>
        <taxon>Embryophyta</taxon>
        <taxon>Tracheophyta</taxon>
        <taxon>Spermatophyta</taxon>
        <taxon>Magnoliopsida</taxon>
        <taxon>Liliopsida</taxon>
        <taxon>Poales</taxon>
        <taxon>Poaceae</taxon>
        <taxon>PACMAD clade</taxon>
        <taxon>Panicoideae</taxon>
        <taxon>Andropogonodae</taxon>
        <taxon>Andropogoneae</taxon>
        <taxon>Tripsacinae</taxon>
        <taxon>Zea</taxon>
    </lineage>
</organism>
<proteinExistence type="predicted"/>
<sequence>MMRAAGVECARAAWVTGLLRTVASQRI</sequence>
<accession>A0A1D6GCG0</accession>
<protein>
    <submittedName>
        <fullName evidence="1">Uncharacterized protein</fullName>
    </submittedName>
</protein>
<gene>
    <name evidence="1" type="ORF">ZEAMMB73_Zm00001d012792</name>
</gene>
<dbReference type="AlphaFoldDB" id="A0A1D6GCG0"/>
<dbReference type="EMBL" id="CM000784">
    <property type="protein sequence ID" value="AQL00719.1"/>
    <property type="molecule type" value="Genomic_DNA"/>
</dbReference>
<reference evidence="1" key="1">
    <citation type="submission" date="2015-12" db="EMBL/GenBank/DDBJ databases">
        <title>Update maize B73 reference genome by single molecule sequencing technologies.</title>
        <authorList>
            <consortium name="Maize Genome Sequencing Project"/>
            <person name="Ware D."/>
        </authorList>
    </citation>
    <scope>NUCLEOTIDE SEQUENCE</scope>
    <source>
        <tissue evidence="1">Seedling</tissue>
    </source>
</reference>
<dbReference type="InParanoid" id="A0A1D6GCG0"/>